<proteinExistence type="predicted"/>
<reference evidence="3" key="1">
    <citation type="journal article" date="2019" name="bioRxiv">
        <title>The Genome of the Zebra Mussel, Dreissena polymorpha: A Resource for Invasive Species Research.</title>
        <authorList>
            <person name="McCartney M.A."/>
            <person name="Auch B."/>
            <person name="Kono T."/>
            <person name="Mallez S."/>
            <person name="Zhang Y."/>
            <person name="Obille A."/>
            <person name="Becker A."/>
            <person name="Abrahante J.E."/>
            <person name="Garbe J."/>
            <person name="Badalamenti J.P."/>
            <person name="Herman A."/>
            <person name="Mangelson H."/>
            <person name="Liachko I."/>
            <person name="Sullivan S."/>
            <person name="Sone E.D."/>
            <person name="Koren S."/>
            <person name="Silverstein K.A.T."/>
            <person name="Beckman K.B."/>
            <person name="Gohl D.M."/>
        </authorList>
    </citation>
    <scope>NUCLEOTIDE SEQUENCE</scope>
    <source>
        <strain evidence="3">Duluth1</strain>
        <tissue evidence="3">Whole animal</tissue>
    </source>
</reference>
<gene>
    <name evidence="3" type="ORF">DPMN_013744</name>
</gene>
<evidence type="ECO:0000313" key="3">
    <source>
        <dbReference type="EMBL" id="KAH3889682.1"/>
    </source>
</evidence>
<evidence type="ECO:0000259" key="2">
    <source>
        <dbReference type="PROSITE" id="PS50003"/>
    </source>
</evidence>
<organism evidence="3 4">
    <name type="scientific">Dreissena polymorpha</name>
    <name type="common">Zebra mussel</name>
    <name type="synonym">Mytilus polymorpha</name>
    <dbReference type="NCBI Taxonomy" id="45954"/>
    <lineage>
        <taxon>Eukaryota</taxon>
        <taxon>Metazoa</taxon>
        <taxon>Spiralia</taxon>
        <taxon>Lophotrochozoa</taxon>
        <taxon>Mollusca</taxon>
        <taxon>Bivalvia</taxon>
        <taxon>Autobranchia</taxon>
        <taxon>Heteroconchia</taxon>
        <taxon>Euheterodonta</taxon>
        <taxon>Imparidentia</taxon>
        <taxon>Neoheterodontei</taxon>
        <taxon>Myida</taxon>
        <taxon>Dreissenoidea</taxon>
        <taxon>Dreissenidae</taxon>
        <taxon>Dreissena</taxon>
    </lineage>
</organism>
<reference evidence="3" key="2">
    <citation type="submission" date="2020-11" db="EMBL/GenBank/DDBJ databases">
        <authorList>
            <person name="McCartney M.A."/>
            <person name="Auch B."/>
            <person name="Kono T."/>
            <person name="Mallez S."/>
            <person name="Becker A."/>
            <person name="Gohl D.M."/>
            <person name="Silverstein K.A.T."/>
            <person name="Koren S."/>
            <person name="Bechman K.B."/>
            <person name="Herman A."/>
            <person name="Abrahante J.E."/>
            <person name="Garbe J."/>
        </authorList>
    </citation>
    <scope>NUCLEOTIDE SEQUENCE</scope>
    <source>
        <strain evidence="3">Duluth1</strain>
        <tissue evidence="3">Whole animal</tissue>
    </source>
</reference>
<dbReference type="InterPro" id="IPR001849">
    <property type="entry name" value="PH_domain"/>
</dbReference>
<dbReference type="EMBL" id="JAIWYP010000001">
    <property type="protein sequence ID" value="KAH3889682.1"/>
    <property type="molecule type" value="Genomic_DNA"/>
</dbReference>
<protein>
    <recommendedName>
        <fullName evidence="2">PH domain-containing protein</fullName>
    </recommendedName>
</protein>
<dbReference type="PROSITE" id="PS50003">
    <property type="entry name" value="PH_DOMAIN"/>
    <property type="match status" value="1"/>
</dbReference>
<sequence length="147" mass="16622">MGADTQEDMEGWMKAISGASYEYLKICVSQLKSQLRDLDESSQNALVYGAVKDRNTLRNAGHLKNSPQDSNSSLNHDASAIKRHNPFNTGESFDRESVCNSISEPERRIQTFLEMHEELRAQIEEIMKLWQAQKFQSGPMLGDKNAT</sequence>
<feature type="domain" description="PH" evidence="2">
    <location>
        <begin position="1"/>
        <end position="21"/>
    </location>
</feature>
<feature type="region of interest" description="Disordered" evidence="1">
    <location>
        <begin position="59"/>
        <end position="99"/>
    </location>
</feature>
<dbReference type="Proteomes" id="UP000828390">
    <property type="component" value="Unassembled WGS sequence"/>
</dbReference>
<feature type="compositionally biased region" description="Polar residues" evidence="1">
    <location>
        <begin position="65"/>
        <end position="76"/>
    </location>
</feature>
<accession>A0A9D4S4L0</accession>
<comment type="caution">
    <text evidence="3">The sequence shown here is derived from an EMBL/GenBank/DDBJ whole genome shotgun (WGS) entry which is preliminary data.</text>
</comment>
<keyword evidence="4" id="KW-1185">Reference proteome</keyword>
<dbReference type="AlphaFoldDB" id="A0A9D4S4L0"/>
<name>A0A9D4S4L0_DREPO</name>
<evidence type="ECO:0000313" key="4">
    <source>
        <dbReference type="Proteomes" id="UP000828390"/>
    </source>
</evidence>
<evidence type="ECO:0000256" key="1">
    <source>
        <dbReference type="SAM" id="MobiDB-lite"/>
    </source>
</evidence>